<feature type="domain" description="Cytochrome b5 heme-binding" evidence="9">
    <location>
        <begin position="4"/>
        <end position="80"/>
    </location>
</feature>
<organism evidence="10 11">
    <name type="scientific">Tieghemiomyces parasiticus</name>
    <dbReference type="NCBI Taxonomy" id="78921"/>
    <lineage>
        <taxon>Eukaryota</taxon>
        <taxon>Fungi</taxon>
        <taxon>Fungi incertae sedis</taxon>
        <taxon>Zoopagomycota</taxon>
        <taxon>Kickxellomycotina</taxon>
        <taxon>Dimargaritomycetes</taxon>
        <taxon>Dimargaritales</taxon>
        <taxon>Dimargaritaceae</taxon>
        <taxon>Tieghemiomyces</taxon>
    </lineage>
</organism>
<keyword evidence="5 8" id="KW-0408">Iron</keyword>
<accession>A0A9W8DMX8</accession>
<dbReference type="PROSITE" id="PS50255">
    <property type="entry name" value="CYTOCHROME_B5_2"/>
    <property type="match status" value="1"/>
</dbReference>
<dbReference type="SUPFAM" id="SSF55856">
    <property type="entry name" value="Cytochrome b5-like heme/steroid binding domain"/>
    <property type="match status" value="1"/>
</dbReference>
<keyword evidence="2 8" id="KW-0349">Heme</keyword>
<dbReference type="PANTHER" id="PTHR19359:SF95">
    <property type="entry name" value="CYTOCHROME B5 TYPE B"/>
    <property type="match status" value="1"/>
</dbReference>
<dbReference type="InterPro" id="IPR018506">
    <property type="entry name" value="Cyt_B5_heme-BS"/>
</dbReference>
<evidence type="ECO:0000256" key="5">
    <source>
        <dbReference type="ARBA" id="ARBA00023004"/>
    </source>
</evidence>
<dbReference type="Proteomes" id="UP001150569">
    <property type="component" value="Unassembled WGS sequence"/>
</dbReference>
<evidence type="ECO:0000256" key="3">
    <source>
        <dbReference type="ARBA" id="ARBA00022692"/>
    </source>
</evidence>
<evidence type="ECO:0000256" key="2">
    <source>
        <dbReference type="ARBA" id="ARBA00022617"/>
    </source>
</evidence>
<sequence length="139" mass="14777">MSTVTVYTADQVAVHNKKSDLWCILDGKVYDITKFVDEHPGGEEVLLEHAGIDCSDAFEDVGHSEDAREMLADFYVGDLDGASVPAGPPKAPVAKSAAASAANQKQNDTGSGFTQFALPLAILVAYFAYKYYAGAVQAE</sequence>
<dbReference type="GO" id="GO:0020037">
    <property type="term" value="F:heme binding"/>
    <property type="evidence" value="ECO:0007669"/>
    <property type="project" value="UniProtKB-UniRule"/>
</dbReference>
<evidence type="ECO:0000256" key="4">
    <source>
        <dbReference type="ARBA" id="ARBA00022723"/>
    </source>
</evidence>
<keyword evidence="3" id="KW-0812">Transmembrane</keyword>
<dbReference type="GO" id="GO:0016020">
    <property type="term" value="C:membrane"/>
    <property type="evidence" value="ECO:0007669"/>
    <property type="project" value="UniProtKB-SubCell"/>
</dbReference>
<dbReference type="AlphaFoldDB" id="A0A9W8DMX8"/>
<evidence type="ECO:0000313" key="11">
    <source>
        <dbReference type="Proteomes" id="UP001150569"/>
    </source>
</evidence>
<dbReference type="SMART" id="SM01117">
    <property type="entry name" value="Cyt-b5"/>
    <property type="match status" value="1"/>
</dbReference>
<dbReference type="Gene3D" id="3.10.120.10">
    <property type="entry name" value="Cytochrome b5-like heme/steroid binding domain"/>
    <property type="match status" value="1"/>
</dbReference>
<proteinExistence type="inferred from homology"/>
<evidence type="ECO:0000313" key="10">
    <source>
        <dbReference type="EMBL" id="KAJ1909951.1"/>
    </source>
</evidence>
<name>A0A9W8DMX8_9FUNG</name>
<protein>
    <recommendedName>
        <fullName evidence="9">Cytochrome b5 heme-binding domain-containing protein</fullName>
    </recommendedName>
</protein>
<dbReference type="InterPro" id="IPR036400">
    <property type="entry name" value="Cyt_B5-like_heme/steroid_sf"/>
</dbReference>
<keyword evidence="4 8" id="KW-0479">Metal-binding</keyword>
<keyword evidence="11" id="KW-1185">Reference proteome</keyword>
<reference evidence="10" key="1">
    <citation type="submission" date="2022-07" db="EMBL/GenBank/DDBJ databases">
        <title>Phylogenomic reconstructions and comparative analyses of Kickxellomycotina fungi.</title>
        <authorList>
            <person name="Reynolds N.K."/>
            <person name="Stajich J.E."/>
            <person name="Barry K."/>
            <person name="Grigoriev I.V."/>
            <person name="Crous P."/>
            <person name="Smith M.E."/>
        </authorList>
    </citation>
    <scope>NUCLEOTIDE SEQUENCE</scope>
    <source>
        <strain evidence="10">RSA 861</strain>
    </source>
</reference>
<dbReference type="PRINTS" id="PR00363">
    <property type="entry name" value="CYTOCHROMEB5"/>
</dbReference>
<dbReference type="FunFam" id="3.10.120.10:FF:000002">
    <property type="entry name" value="Cytochrome b5 type B"/>
    <property type="match status" value="1"/>
</dbReference>
<dbReference type="GO" id="GO:0046872">
    <property type="term" value="F:metal ion binding"/>
    <property type="evidence" value="ECO:0007669"/>
    <property type="project" value="UniProtKB-UniRule"/>
</dbReference>
<dbReference type="OrthoDB" id="260519at2759"/>
<comment type="subcellular location">
    <subcellularLocation>
        <location evidence="1">Membrane</location>
    </subcellularLocation>
</comment>
<gene>
    <name evidence="10" type="ORF">IWQ60_010904</name>
</gene>
<keyword evidence="6" id="KW-0472">Membrane</keyword>
<dbReference type="InterPro" id="IPR001199">
    <property type="entry name" value="Cyt_B5-like_heme/steroid-bd"/>
</dbReference>
<dbReference type="EMBL" id="JANBPT010001120">
    <property type="protein sequence ID" value="KAJ1909951.1"/>
    <property type="molecule type" value="Genomic_DNA"/>
</dbReference>
<evidence type="ECO:0000259" key="9">
    <source>
        <dbReference type="PROSITE" id="PS50255"/>
    </source>
</evidence>
<dbReference type="InterPro" id="IPR050668">
    <property type="entry name" value="Cytochrome_b5"/>
</dbReference>
<evidence type="ECO:0000256" key="8">
    <source>
        <dbReference type="RuleBase" id="RU362121"/>
    </source>
</evidence>
<comment type="caution">
    <text evidence="10">The sequence shown here is derived from an EMBL/GenBank/DDBJ whole genome shotgun (WGS) entry which is preliminary data.</text>
</comment>
<dbReference type="Pfam" id="PF00173">
    <property type="entry name" value="Cyt-b5"/>
    <property type="match status" value="1"/>
</dbReference>
<dbReference type="PROSITE" id="PS00191">
    <property type="entry name" value="CYTOCHROME_B5_1"/>
    <property type="match status" value="1"/>
</dbReference>
<evidence type="ECO:0000256" key="6">
    <source>
        <dbReference type="ARBA" id="ARBA00023136"/>
    </source>
</evidence>
<comment type="similarity">
    <text evidence="7 8">Belongs to the cytochrome b5 family.</text>
</comment>
<evidence type="ECO:0000256" key="7">
    <source>
        <dbReference type="ARBA" id="ARBA00038168"/>
    </source>
</evidence>
<evidence type="ECO:0000256" key="1">
    <source>
        <dbReference type="ARBA" id="ARBA00004370"/>
    </source>
</evidence>
<dbReference type="PANTHER" id="PTHR19359">
    <property type="entry name" value="CYTOCHROME B5"/>
    <property type="match status" value="1"/>
</dbReference>